<evidence type="ECO:0000313" key="4">
    <source>
        <dbReference type="Proteomes" id="UP000018208"/>
    </source>
</evidence>
<reference evidence="3" key="2">
    <citation type="submission" date="2020-12" db="EMBL/GenBank/DDBJ databases">
        <title>New Spironucleus salmonicida genome in near-complete chromosomes.</title>
        <authorList>
            <person name="Xu F."/>
            <person name="Kurt Z."/>
            <person name="Jimenez-Gonzalez A."/>
            <person name="Astvaldsson A."/>
            <person name="Andersson J.O."/>
            <person name="Svard S.G."/>
        </authorList>
    </citation>
    <scope>NUCLEOTIDE SEQUENCE</scope>
    <source>
        <strain evidence="3">ATCC 50377</strain>
    </source>
</reference>
<dbReference type="EMBL" id="AUWU02000005">
    <property type="protein sequence ID" value="KAH0572471.1"/>
    <property type="molecule type" value="Genomic_DNA"/>
</dbReference>
<keyword evidence="4" id="KW-1185">Reference proteome</keyword>
<feature type="compositionally biased region" description="Basic and acidic residues" evidence="1">
    <location>
        <begin position="20"/>
        <end position="29"/>
    </location>
</feature>
<evidence type="ECO:0000256" key="1">
    <source>
        <dbReference type="SAM" id="MobiDB-lite"/>
    </source>
</evidence>
<evidence type="ECO:0000313" key="2">
    <source>
        <dbReference type="EMBL" id="EST44560.1"/>
    </source>
</evidence>
<organism evidence="2">
    <name type="scientific">Spironucleus salmonicida</name>
    <dbReference type="NCBI Taxonomy" id="348837"/>
    <lineage>
        <taxon>Eukaryota</taxon>
        <taxon>Metamonada</taxon>
        <taxon>Diplomonadida</taxon>
        <taxon>Hexamitidae</taxon>
        <taxon>Hexamitinae</taxon>
        <taxon>Spironucleus</taxon>
    </lineage>
</organism>
<feature type="region of interest" description="Disordered" evidence="1">
    <location>
        <begin position="1"/>
        <end position="29"/>
    </location>
</feature>
<dbReference type="Proteomes" id="UP000018208">
    <property type="component" value="Unassembled WGS sequence"/>
</dbReference>
<name>V6LIX4_9EUKA</name>
<dbReference type="AlphaFoldDB" id="V6LIX4"/>
<sequence length="196" mass="22860">MSYKKNEKKPSARNQVSTSKKQDIAQDNKAMADRINQNVHQFAQDVAFIEHCSLIYGEEGFRQALQAIKPYREKFSKYIDPYVNQTVFDPWDEKWFKSDEITEISAIHESKVAVQEPDSLDNSKQILKPEDSVEYQNYQFHEPVFMPPPGKKQTDFLAPFISQNLKIRKLNEDQVVVQGEKFREIVNSKILSSKKQ</sequence>
<evidence type="ECO:0000313" key="3">
    <source>
        <dbReference type="EMBL" id="KAH0572471.1"/>
    </source>
</evidence>
<protein>
    <submittedName>
        <fullName evidence="2">Uncharacterized protein</fullName>
    </submittedName>
</protein>
<reference evidence="2 3" key="1">
    <citation type="journal article" date="2014" name="PLoS Genet.">
        <title>The Genome of Spironucleus salmonicida Highlights a Fish Pathogen Adapted to Fluctuating Environments.</title>
        <authorList>
            <person name="Xu F."/>
            <person name="Jerlstrom-Hultqvist J."/>
            <person name="Einarsson E."/>
            <person name="Astvaldsson A."/>
            <person name="Svard S.G."/>
            <person name="Andersson J.O."/>
        </authorList>
    </citation>
    <scope>NUCLEOTIDE SEQUENCE</scope>
    <source>
        <strain evidence="3">ATCC 50377</strain>
    </source>
</reference>
<dbReference type="VEuPathDB" id="GiardiaDB:SS50377_24582"/>
<accession>V6LIX4</accession>
<feature type="compositionally biased region" description="Basic and acidic residues" evidence="1">
    <location>
        <begin position="1"/>
        <end position="10"/>
    </location>
</feature>
<gene>
    <name evidence="2" type="ORF">SS50377_15562</name>
    <name evidence="3" type="ORF">SS50377_24582</name>
</gene>
<proteinExistence type="predicted"/>
<dbReference type="EMBL" id="KI546115">
    <property type="protein sequence ID" value="EST44560.1"/>
    <property type="molecule type" value="Genomic_DNA"/>
</dbReference>